<dbReference type="PANTHER" id="PTHR12526">
    <property type="entry name" value="GLYCOSYLTRANSFERASE"/>
    <property type="match status" value="1"/>
</dbReference>
<dbReference type="PANTHER" id="PTHR12526:SF630">
    <property type="entry name" value="GLYCOSYLTRANSFERASE"/>
    <property type="match status" value="1"/>
</dbReference>
<dbReference type="RefSeq" id="WP_315623632.1">
    <property type="nucleotide sequence ID" value="NZ_JAUHMF010000001.1"/>
</dbReference>
<name>A0ABU3NJE4_9CHLR</name>
<keyword evidence="3" id="KW-0328">Glycosyltransferase</keyword>
<dbReference type="GO" id="GO:0016757">
    <property type="term" value="F:glycosyltransferase activity"/>
    <property type="evidence" value="ECO:0007669"/>
    <property type="project" value="UniProtKB-KW"/>
</dbReference>
<protein>
    <submittedName>
        <fullName evidence="3">Glycosyltransferase family 4 protein</fullName>
        <ecNumber evidence="3">2.4.-.-</ecNumber>
    </submittedName>
</protein>
<organism evidence="3 4">
    <name type="scientific">Thermanaerothrix solaris</name>
    <dbReference type="NCBI Taxonomy" id="3058434"/>
    <lineage>
        <taxon>Bacteria</taxon>
        <taxon>Bacillati</taxon>
        <taxon>Chloroflexota</taxon>
        <taxon>Anaerolineae</taxon>
        <taxon>Anaerolineales</taxon>
        <taxon>Anaerolineaceae</taxon>
        <taxon>Thermanaerothrix</taxon>
    </lineage>
</organism>
<keyword evidence="1" id="KW-0812">Transmembrane</keyword>
<reference evidence="3 4" key="1">
    <citation type="submission" date="2023-07" db="EMBL/GenBank/DDBJ databases">
        <title>Novel species of Thermanaerothrix with wide hydrolytic capabilities.</title>
        <authorList>
            <person name="Zayulina K.S."/>
            <person name="Podosokorskaya O.A."/>
            <person name="Elcheninov A.G."/>
        </authorList>
    </citation>
    <scope>NUCLEOTIDE SEQUENCE [LARGE SCALE GENOMIC DNA]</scope>
    <source>
        <strain evidence="3 4">4228-RoL</strain>
    </source>
</reference>
<dbReference type="Pfam" id="PF00534">
    <property type="entry name" value="Glycos_transf_1"/>
    <property type="match status" value="1"/>
</dbReference>
<keyword evidence="4" id="KW-1185">Reference proteome</keyword>
<dbReference type="Gene3D" id="3.40.50.2000">
    <property type="entry name" value="Glycogen Phosphorylase B"/>
    <property type="match status" value="2"/>
</dbReference>
<feature type="transmembrane region" description="Helical" evidence="1">
    <location>
        <begin position="72"/>
        <end position="96"/>
    </location>
</feature>
<sequence length="349" mass="39583">MSLINRYPRLGFVGSMLGVNPGWVTSQGEILANLFTQAGYSVRLTSTHINRLRRALDIAITTMLTWRNQVDVLLIMVFSGAGFAFADMASLIGQWLGKPIIMWLHGGALPQFSHRFPHWVHRVLNRGTAVVSPSPYLAHHFETMGFLVRVIPNVLNLHDYPYRRRETCLPRLIWMRTFEKSYNPELALEVVSRLRSRWPEIILTMGGQDRGWLNEVKTRIQKLRLEANVRLVGFMDMTIKQQEFSAHDIYLSTTRVDNTPVSVVEAAAFGLPIVATSVGGIPFMLRDEETALLTEDNNAVDMADAVTRLIDDPALSSRLSEKGRAMAETYDWQSVRLGWESLFREIAVL</sequence>
<keyword evidence="3" id="KW-0808">Transferase</keyword>
<dbReference type="Proteomes" id="UP001254165">
    <property type="component" value="Unassembled WGS sequence"/>
</dbReference>
<evidence type="ECO:0000313" key="4">
    <source>
        <dbReference type="Proteomes" id="UP001254165"/>
    </source>
</evidence>
<gene>
    <name evidence="3" type="ORF">QYE77_01795</name>
</gene>
<accession>A0ABU3NJE4</accession>
<comment type="caution">
    <text evidence="3">The sequence shown here is derived from an EMBL/GenBank/DDBJ whole genome shotgun (WGS) entry which is preliminary data.</text>
</comment>
<keyword evidence="1" id="KW-1133">Transmembrane helix</keyword>
<dbReference type="EC" id="2.4.-.-" evidence="3"/>
<dbReference type="EMBL" id="JAUHMF010000001">
    <property type="protein sequence ID" value="MDT8896981.1"/>
    <property type="molecule type" value="Genomic_DNA"/>
</dbReference>
<proteinExistence type="predicted"/>
<dbReference type="InterPro" id="IPR001296">
    <property type="entry name" value="Glyco_trans_1"/>
</dbReference>
<feature type="domain" description="Glycosyl transferase family 1" evidence="2">
    <location>
        <begin position="173"/>
        <end position="325"/>
    </location>
</feature>
<evidence type="ECO:0000313" key="3">
    <source>
        <dbReference type="EMBL" id="MDT8896981.1"/>
    </source>
</evidence>
<evidence type="ECO:0000256" key="1">
    <source>
        <dbReference type="SAM" id="Phobius"/>
    </source>
</evidence>
<evidence type="ECO:0000259" key="2">
    <source>
        <dbReference type="Pfam" id="PF00534"/>
    </source>
</evidence>
<keyword evidence="1" id="KW-0472">Membrane</keyword>
<dbReference type="CDD" id="cd03801">
    <property type="entry name" value="GT4_PimA-like"/>
    <property type="match status" value="1"/>
</dbReference>
<dbReference type="SUPFAM" id="SSF53756">
    <property type="entry name" value="UDP-Glycosyltransferase/glycogen phosphorylase"/>
    <property type="match status" value="1"/>
</dbReference>